<dbReference type="Gene3D" id="2.60.120.10">
    <property type="entry name" value="Jelly Rolls"/>
    <property type="match status" value="1"/>
</dbReference>
<dbReference type="EMBL" id="JBBKYA010000002">
    <property type="protein sequence ID" value="MFD3275184.1"/>
    <property type="molecule type" value="Genomic_DNA"/>
</dbReference>
<dbReference type="PROSITE" id="PS50042">
    <property type="entry name" value="CNMP_BINDING_3"/>
    <property type="match status" value="1"/>
</dbReference>
<dbReference type="CDD" id="cd00038">
    <property type="entry name" value="CAP_ED"/>
    <property type="match status" value="1"/>
</dbReference>
<dbReference type="Pfam" id="PF00027">
    <property type="entry name" value="cNMP_binding"/>
    <property type="match status" value="1"/>
</dbReference>
<name>A0ABW6CWT8_9BACT</name>
<protein>
    <submittedName>
        <fullName evidence="2">Crp/Fnr family transcriptional regulator</fullName>
    </submittedName>
</protein>
<organism evidence="2 3">
    <name type="scientific">Aquirufa echingensis</name>
    <dbReference type="NCBI Taxonomy" id="3096516"/>
    <lineage>
        <taxon>Bacteria</taxon>
        <taxon>Pseudomonadati</taxon>
        <taxon>Bacteroidota</taxon>
        <taxon>Cytophagia</taxon>
        <taxon>Cytophagales</taxon>
        <taxon>Flectobacillaceae</taxon>
        <taxon>Aquirufa</taxon>
    </lineage>
</organism>
<dbReference type="InterPro" id="IPR000595">
    <property type="entry name" value="cNMP-bd_dom"/>
</dbReference>
<dbReference type="SMART" id="SM00100">
    <property type="entry name" value="cNMP"/>
    <property type="match status" value="1"/>
</dbReference>
<gene>
    <name evidence="2" type="ORF">SKC38_02970</name>
</gene>
<dbReference type="RefSeq" id="WP_377974958.1">
    <property type="nucleotide sequence ID" value="NZ_JBBKYA010000002.1"/>
</dbReference>
<comment type="caution">
    <text evidence="2">The sequence shown here is derived from an EMBL/GenBank/DDBJ whole genome shotgun (WGS) entry which is preliminary data.</text>
</comment>
<proteinExistence type="predicted"/>
<reference evidence="2 3" key="1">
    <citation type="submission" date="2024-03" db="EMBL/GenBank/DDBJ databases">
        <title>Aquirufa genome sequencing.</title>
        <authorList>
            <person name="Pitt A."/>
            <person name="Hahn M.W."/>
        </authorList>
    </citation>
    <scope>NUCLEOTIDE SEQUENCE [LARGE SCALE GENOMIC DNA]</scope>
    <source>
        <strain evidence="2 3">PLAD-142S6K</strain>
    </source>
</reference>
<feature type="domain" description="Cyclic nucleotide-binding" evidence="1">
    <location>
        <begin position="50"/>
        <end position="134"/>
    </location>
</feature>
<dbReference type="InterPro" id="IPR014710">
    <property type="entry name" value="RmlC-like_jellyroll"/>
</dbReference>
<dbReference type="SUPFAM" id="SSF51206">
    <property type="entry name" value="cAMP-binding domain-like"/>
    <property type="match status" value="1"/>
</dbReference>
<dbReference type="InterPro" id="IPR018490">
    <property type="entry name" value="cNMP-bd_dom_sf"/>
</dbReference>
<evidence type="ECO:0000313" key="2">
    <source>
        <dbReference type="EMBL" id="MFD3275184.1"/>
    </source>
</evidence>
<keyword evidence="3" id="KW-1185">Reference proteome</keyword>
<accession>A0ABW6CWT8</accession>
<sequence>MEFVNLMVNCNPHLYTPLMKVGDRFLSSEYFKLGKSNQFIDWFIKLCFSKKIKKGEFLLIEGDKCDKIYYVEKGIIRIFRTEESKEITTWFAKEGDFVTNANSFHFDKPSRENFEALEDCVVYGTDRATYRFLIEKSSSFALFSVHELFYNLCEFENQCEFLRSLTAKERIDYISENYPYLLTRVKNKYLSSFLNIETTYLSKLLANKKTSN</sequence>
<evidence type="ECO:0000259" key="1">
    <source>
        <dbReference type="PROSITE" id="PS50042"/>
    </source>
</evidence>
<dbReference type="Proteomes" id="UP001598114">
    <property type="component" value="Unassembled WGS sequence"/>
</dbReference>
<evidence type="ECO:0000313" key="3">
    <source>
        <dbReference type="Proteomes" id="UP001598114"/>
    </source>
</evidence>